<evidence type="ECO:0000313" key="2">
    <source>
        <dbReference type="EMBL" id="RUT06496.1"/>
    </source>
</evidence>
<comment type="caution">
    <text evidence="2">The sequence shown here is derived from an EMBL/GenBank/DDBJ whole genome shotgun (WGS) entry which is preliminary data.</text>
</comment>
<accession>A0A3S1CM56</accession>
<reference evidence="2" key="1">
    <citation type="submission" date="2018-12" db="EMBL/GenBank/DDBJ databases">
        <authorList>
            <person name="Will S."/>
            <person name="Neumann-Schaal M."/>
            <person name="Henke P."/>
        </authorList>
    </citation>
    <scope>NUCLEOTIDE SEQUENCE</scope>
    <source>
        <strain evidence="2">PCC 7102</strain>
    </source>
</reference>
<evidence type="ECO:0000313" key="3">
    <source>
        <dbReference type="Proteomes" id="UP000271624"/>
    </source>
</evidence>
<keyword evidence="3" id="KW-1185">Reference proteome</keyword>
<name>A0A3S1CM56_9CYAN</name>
<reference evidence="2" key="2">
    <citation type="journal article" date="2019" name="Genome Biol. Evol.">
        <title>Day and night: Metabolic profiles and evolutionary relationships of six axenic non-marine cyanobacteria.</title>
        <authorList>
            <person name="Will S.E."/>
            <person name="Henke P."/>
            <person name="Boedeker C."/>
            <person name="Huang S."/>
            <person name="Brinkmann H."/>
            <person name="Rohde M."/>
            <person name="Jarek M."/>
            <person name="Friedl T."/>
            <person name="Seufert S."/>
            <person name="Schumacher M."/>
            <person name="Overmann J."/>
            <person name="Neumann-Schaal M."/>
            <person name="Petersen J."/>
        </authorList>
    </citation>
    <scope>NUCLEOTIDE SEQUENCE [LARGE SCALE GENOMIC DNA]</scope>
    <source>
        <strain evidence="2">PCC 7102</strain>
    </source>
</reference>
<dbReference type="EMBL" id="RSCL01000006">
    <property type="protein sequence ID" value="RUT06496.1"/>
    <property type="molecule type" value="Genomic_DNA"/>
</dbReference>
<dbReference type="AlphaFoldDB" id="A0A3S1CM56"/>
<dbReference type="Pfam" id="PF13274">
    <property type="entry name" value="SocA_Panacea"/>
    <property type="match status" value="1"/>
</dbReference>
<sequence length="158" mass="18785">MDLYRIRAMSITTVDAIVDYFIYVANDTGSFISNLKLQKLVYYAQAWHLGIYDTPLFDDDFEAWVHGPVIPWLFHKYKEFGWKPILKEVQKPEFPPELEEFLEEITEVYFIREGLELEMMTTREDPWIYARKGLARDEPSHAIITQDSMKSYYKERAA</sequence>
<feature type="domain" description="Antitoxin SocA-like Panacea" evidence="1">
    <location>
        <begin position="37"/>
        <end position="127"/>
    </location>
</feature>
<protein>
    <recommendedName>
        <fullName evidence="1">Antitoxin SocA-like Panacea domain-containing protein</fullName>
    </recommendedName>
</protein>
<evidence type="ECO:0000259" key="1">
    <source>
        <dbReference type="Pfam" id="PF13274"/>
    </source>
</evidence>
<proteinExistence type="predicted"/>
<organism evidence="2 3">
    <name type="scientific">Dulcicalothrix desertica PCC 7102</name>
    <dbReference type="NCBI Taxonomy" id="232991"/>
    <lineage>
        <taxon>Bacteria</taxon>
        <taxon>Bacillati</taxon>
        <taxon>Cyanobacteriota</taxon>
        <taxon>Cyanophyceae</taxon>
        <taxon>Nostocales</taxon>
        <taxon>Calotrichaceae</taxon>
        <taxon>Dulcicalothrix</taxon>
    </lineage>
</organism>
<gene>
    <name evidence="2" type="ORF">DSM106972_027530</name>
</gene>
<dbReference type="InterPro" id="IPR025272">
    <property type="entry name" value="SocA_Panacea"/>
</dbReference>
<dbReference type="Proteomes" id="UP000271624">
    <property type="component" value="Unassembled WGS sequence"/>
</dbReference>